<name>A0A2M8IZ44_9RHOB</name>
<evidence type="ECO:0000256" key="1">
    <source>
        <dbReference type="SAM" id="MobiDB-lite"/>
    </source>
</evidence>
<evidence type="ECO:0000313" key="3">
    <source>
        <dbReference type="Proteomes" id="UP000231553"/>
    </source>
</evidence>
<dbReference type="EMBL" id="PGTB01000070">
    <property type="protein sequence ID" value="PJE35803.1"/>
    <property type="molecule type" value="Genomic_DNA"/>
</dbReference>
<gene>
    <name evidence="2" type="ORF">CVM52_15260</name>
</gene>
<accession>A0A2M8IZ44</accession>
<sequence>MSGGSPDIDTHAHTYAVISCPRRVNTDSCTGRGIPQPHTDTSGHTCPGCAADTALCSGRRTGIAHTDADTGTDANTVTHSDAHAGTDTDSVPDPDARPGRRTDSVTNADAHTSTHADIGGHGLRQTGGNGDPSGAVQQGLVQKY</sequence>
<dbReference type="AlphaFoldDB" id="A0A2M8IZ44"/>
<dbReference type="Proteomes" id="UP000231553">
    <property type="component" value="Unassembled WGS sequence"/>
</dbReference>
<feature type="compositionally biased region" description="Basic and acidic residues" evidence="1">
    <location>
        <begin position="94"/>
        <end position="103"/>
    </location>
</feature>
<proteinExistence type="predicted"/>
<evidence type="ECO:0000313" key="2">
    <source>
        <dbReference type="EMBL" id="PJE35803.1"/>
    </source>
</evidence>
<keyword evidence="3" id="KW-1185">Reference proteome</keyword>
<feature type="compositionally biased region" description="Polar residues" evidence="1">
    <location>
        <begin position="135"/>
        <end position="144"/>
    </location>
</feature>
<feature type="region of interest" description="Disordered" evidence="1">
    <location>
        <begin position="63"/>
        <end position="144"/>
    </location>
</feature>
<reference evidence="2 3" key="1">
    <citation type="journal article" date="2018" name="Int. J. Syst. Evol. Microbiol.">
        <title>Pseudooceanicola lipolyticus sp. nov., a marine alphaproteobacterium, reclassification of Oceanicola flagellatus as Pseudooceanicola flagellatus comb. nov. and emended description of the genus Pseudooceanicola.</title>
        <authorList>
            <person name="Huang M.-M."/>
            <person name="Guo L.-L."/>
            <person name="Wu Y.-H."/>
            <person name="Lai Q.-L."/>
            <person name="Shao Z.-Z."/>
            <person name="Wang C.-S."/>
            <person name="Wu M."/>
            <person name="Xu X.-W."/>
        </authorList>
    </citation>
    <scope>NUCLEOTIDE SEQUENCE [LARGE SCALE GENOMIC DNA]</scope>
    <source>
        <strain evidence="2 3">157</strain>
    </source>
</reference>
<comment type="caution">
    <text evidence="2">The sequence shown here is derived from an EMBL/GenBank/DDBJ whole genome shotgun (WGS) entry which is preliminary data.</text>
</comment>
<protein>
    <submittedName>
        <fullName evidence="2">Uncharacterized protein</fullName>
    </submittedName>
</protein>
<organism evidence="2 3">
    <name type="scientific">Pseudooceanicola lipolyticus</name>
    <dbReference type="NCBI Taxonomy" id="2029104"/>
    <lineage>
        <taxon>Bacteria</taxon>
        <taxon>Pseudomonadati</taxon>
        <taxon>Pseudomonadota</taxon>
        <taxon>Alphaproteobacteria</taxon>
        <taxon>Rhodobacterales</taxon>
        <taxon>Paracoccaceae</taxon>
        <taxon>Pseudooceanicola</taxon>
    </lineage>
</organism>
<feature type="compositionally biased region" description="Gly residues" evidence="1">
    <location>
        <begin position="119"/>
        <end position="131"/>
    </location>
</feature>
<feature type="compositionally biased region" description="Polar residues" evidence="1">
    <location>
        <begin position="104"/>
        <end position="115"/>
    </location>
</feature>